<evidence type="ECO:0000313" key="2">
    <source>
        <dbReference type="EMBL" id="KAL3686735.1"/>
    </source>
</evidence>
<dbReference type="Proteomes" id="UP001633002">
    <property type="component" value="Unassembled WGS sequence"/>
</dbReference>
<protein>
    <submittedName>
        <fullName evidence="2">Uncharacterized protein</fullName>
    </submittedName>
</protein>
<feature type="region of interest" description="Disordered" evidence="1">
    <location>
        <begin position="1"/>
        <end position="26"/>
    </location>
</feature>
<dbReference type="EMBL" id="JBJQOH010000004">
    <property type="protein sequence ID" value="KAL3686735.1"/>
    <property type="molecule type" value="Genomic_DNA"/>
</dbReference>
<name>A0ABD3H8Z0_9MARC</name>
<proteinExistence type="predicted"/>
<dbReference type="AlphaFoldDB" id="A0ABD3H8Z0"/>
<evidence type="ECO:0000313" key="3">
    <source>
        <dbReference type="Proteomes" id="UP001633002"/>
    </source>
</evidence>
<gene>
    <name evidence="2" type="ORF">R1sor_013044</name>
</gene>
<comment type="caution">
    <text evidence="2">The sequence shown here is derived from an EMBL/GenBank/DDBJ whole genome shotgun (WGS) entry which is preliminary data.</text>
</comment>
<accession>A0ABD3H8Z0</accession>
<sequence>MAVNDQGNAGSESLSQNPYEALNQAEANVDALDEVAGRDERSLLREVSQQAEDRGDEAAVDIVPSLTQAYDVNDSQPEIITVVTQEKNTEGDELTPGTSIIPYVAPDESGQKENDGNNLAKRRQTRFRLDEPEESPAVREEDVQICQMQMISSPKRDEGCNLDPGAHSTPAPVLEGIPEAGILNVLEDWALGPTVYVDKDRDGVGDLLPLGHIPLSALDPPMVNFSSYAGPPR</sequence>
<feature type="region of interest" description="Disordered" evidence="1">
    <location>
        <begin position="87"/>
        <end position="118"/>
    </location>
</feature>
<feature type="compositionally biased region" description="Polar residues" evidence="1">
    <location>
        <begin position="1"/>
        <end position="18"/>
    </location>
</feature>
<keyword evidence="3" id="KW-1185">Reference proteome</keyword>
<reference evidence="2 3" key="1">
    <citation type="submission" date="2024-09" db="EMBL/GenBank/DDBJ databases">
        <title>Chromosome-scale assembly of Riccia sorocarpa.</title>
        <authorList>
            <person name="Paukszto L."/>
        </authorList>
    </citation>
    <scope>NUCLEOTIDE SEQUENCE [LARGE SCALE GENOMIC DNA]</scope>
    <source>
        <strain evidence="2">LP-2024</strain>
        <tissue evidence="2">Aerial parts of the thallus</tissue>
    </source>
</reference>
<evidence type="ECO:0000256" key="1">
    <source>
        <dbReference type="SAM" id="MobiDB-lite"/>
    </source>
</evidence>
<organism evidence="2 3">
    <name type="scientific">Riccia sorocarpa</name>
    <dbReference type="NCBI Taxonomy" id="122646"/>
    <lineage>
        <taxon>Eukaryota</taxon>
        <taxon>Viridiplantae</taxon>
        <taxon>Streptophyta</taxon>
        <taxon>Embryophyta</taxon>
        <taxon>Marchantiophyta</taxon>
        <taxon>Marchantiopsida</taxon>
        <taxon>Marchantiidae</taxon>
        <taxon>Marchantiales</taxon>
        <taxon>Ricciaceae</taxon>
        <taxon>Riccia</taxon>
    </lineage>
</organism>